<dbReference type="Proteomes" id="UP001314181">
    <property type="component" value="Unassembled WGS sequence"/>
</dbReference>
<evidence type="ECO:0000313" key="1">
    <source>
        <dbReference type="EMBL" id="CAK8162934.1"/>
    </source>
</evidence>
<protein>
    <submittedName>
        <fullName evidence="1">Uncharacterized protein</fullName>
    </submittedName>
</protein>
<comment type="caution">
    <text evidence="1">The sequence shown here is derived from an EMBL/GenBank/DDBJ whole genome shotgun (WGS) entry which is preliminary data.</text>
</comment>
<keyword evidence="2" id="KW-1185">Reference proteome</keyword>
<reference evidence="1 2" key="1">
    <citation type="submission" date="2024-01" db="EMBL/GenBank/DDBJ databases">
        <authorList>
            <person name="Kunselman E."/>
        </authorList>
    </citation>
    <scope>NUCLEOTIDE SEQUENCE [LARGE SCALE GENOMIC DNA]</scope>
    <source>
        <strain evidence="1">2 abalone samples</strain>
    </source>
</reference>
<dbReference type="EMBL" id="CAWVOK010000018">
    <property type="protein sequence ID" value="CAK8162934.1"/>
    <property type="molecule type" value="Genomic_DNA"/>
</dbReference>
<proteinExistence type="predicted"/>
<gene>
    <name evidence="1" type="ORF">CAXC1_260028</name>
</gene>
<evidence type="ECO:0000313" key="2">
    <source>
        <dbReference type="Proteomes" id="UP001314181"/>
    </source>
</evidence>
<accession>A0ABM9N7Y8</accession>
<organism evidence="1 2">
    <name type="scientific">Candidatus Xenohaliotis californiensis</name>
    <dbReference type="NCBI Taxonomy" id="84677"/>
    <lineage>
        <taxon>Bacteria</taxon>
        <taxon>Pseudomonadati</taxon>
        <taxon>Pseudomonadota</taxon>
        <taxon>Alphaproteobacteria</taxon>
        <taxon>Rickettsiales</taxon>
        <taxon>Anaplasmataceae</taxon>
        <taxon>Candidatus Xenohaliotis</taxon>
    </lineage>
</organism>
<dbReference type="InterPro" id="IPR010642">
    <property type="entry name" value="Invasion_prot_B"/>
</dbReference>
<name>A0ABM9N7Y8_9RICK</name>
<dbReference type="Pfam" id="PF06776">
    <property type="entry name" value="IalB"/>
    <property type="match status" value="1"/>
</dbReference>
<sequence>MPVGLFMLNILHCLAIMLTLFSSFASFSSDDVKEIDHEKRWSLYRAKQGDSSVCYIGSFPIKQEGTYKKRDDPYIIVINNDEGDDELSISAGYPYLEKSNVMLSVDGKNNYTLFTRGEFAWANDQETDNIIIDKMKKGLTMRVSAISHKNTKSYDTYSLLGFTKMYNRMKKLCVRGG</sequence>